<name>A0A2D4ITW2_MICLE</name>
<organism evidence="1">
    <name type="scientific">Micrurus lemniscatus lemniscatus</name>
    <dbReference type="NCBI Taxonomy" id="129467"/>
    <lineage>
        <taxon>Eukaryota</taxon>
        <taxon>Metazoa</taxon>
        <taxon>Chordata</taxon>
        <taxon>Craniata</taxon>
        <taxon>Vertebrata</taxon>
        <taxon>Euteleostomi</taxon>
        <taxon>Lepidosauria</taxon>
        <taxon>Squamata</taxon>
        <taxon>Bifurcata</taxon>
        <taxon>Unidentata</taxon>
        <taxon>Episquamata</taxon>
        <taxon>Toxicofera</taxon>
        <taxon>Serpentes</taxon>
        <taxon>Colubroidea</taxon>
        <taxon>Elapidae</taxon>
        <taxon>Elapinae</taxon>
        <taxon>Micrurus</taxon>
    </lineage>
</organism>
<sequence length="116" mass="13042">MRFYSNKNSSEDKGRANFAPWLGFCSCLLILQKRPLRENDLKQISSSSSGSLSPNAAVQNLKHEWKIVASEKTSSKPKFVAGFTLDYLIHVKCRTSGRNQTTAHVHNIDIFSLNDL</sequence>
<dbReference type="PROSITE" id="PS51257">
    <property type="entry name" value="PROKAR_LIPOPROTEIN"/>
    <property type="match status" value="1"/>
</dbReference>
<reference evidence="1" key="1">
    <citation type="submission" date="2017-07" db="EMBL/GenBank/DDBJ databases">
        <authorList>
            <person name="Mikheyev A."/>
            <person name="Grau M."/>
        </authorList>
    </citation>
    <scope>NUCLEOTIDE SEQUENCE</scope>
    <source>
        <tissue evidence="1">Venom_gland</tissue>
    </source>
</reference>
<dbReference type="EMBL" id="IACK01127235">
    <property type="protein sequence ID" value="LAA87641.1"/>
    <property type="molecule type" value="Transcribed_RNA"/>
</dbReference>
<dbReference type="AlphaFoldDB" id="A0A2D4ITW2"/>
<evidence type="ECO:0000313" key="1">
    <source>
        <dbReference type="EMBL" id="LAA87641.1"/>
    </source>
</evidence>
<reference evidence="1" key="2">
    <citation type="submission" date="2017-11" db="EMBL/GenBank/DDBJ databases">
        <title>Coralsnake Venomics: Analyses of Venom Gland Transcriptomes and Proteomes of Six Brazilian Taxa.</title>
        <authorList>
            <person name="Aird S.D."/>
            <person name="Jorge da Silva N."/>
            <person name="Qiu L."/>
            <person name="Villar-Briones A."/>
            <person name="Aparecida-Saddi V."/>
            <person name="Campos-Telles M.P."/>
            <person name="Grau M."/>
            <person name="Mikheyev A.S."/>
        </authorList>
    </citation>
    <scope>NUCLEOTIDE SEQUENCE</scope>
    <source>
        <tissue evidence="1">Venom_gland</tissue>
    </source>
</reference>
<proteinExistence type="predicted"/>
<accession>A0A2D4ITW2</accession>
<protein>
    <submittedName>
        <fullName evidence="1">Uncharacterized protein</fullName>
    </submittedName>
</protein>